<dbReference type="PRINTS" id="PR00344">
    <property type="entry name" value="BCTRLSENSOR"/>
</dbReference>
<name>A0A128A4E1_9ARCH</name>
<dbReference type="PANTHER" id="PTHR43711:SF1">
    <property type="entry name" value="HISTIDINE KINASE 1"/>
    <property type="match status" value="1"/>
</dbReference>
<dbReference type="EMBL" id="LN890280">
    <property type="protein sequence ID" value="CUR52219.1"/>
    <property type="molecule type" value="Genomic_DNA"/>
</dbReference>
<dbReference type="InterPro" id="IPR000700">
    <property type="entry name" value="PAS-assoc_C"/>
</dbReference>
<gene>
    <name evidence="11" type="ORF">NDEV_1454</name>
</gene>
<dbReference type="SMART" id="SM00091">
    <property type="entry name" value="PAS"/>
    <property type="match status" value="1"/>
</dbReference>
<proteinExistence type="predicted"/>
<keyword evidence="6" id="KW-0902">Two-component regulatory system</keyword>
<dbReference type="AlphaFoldDB" id="A0A128A4E1"/>
<organism evidence="11 12">
    <name type="scientific">Nitrosotalea devaniterrae</name>
    <dbReference type="NCBI Taxonomy" id="1078905"/>
    <lineage>
        <taxon>Archaea</taxon>
        <taxon>Nitrososphaerota</taxon>
        <taxon>Nitrososphaeria</taxon>
        <taxon>Nitrosotaleales</taxon>
        <taxon>Nitrosotaleaceae</taxon>
        <taxon>Nitrosotalea</taxon>
    </lineage>
</organism>
<feature type="coiled-coil region" evidence="7">
    <location>
        <begin position="143"/>
        <end position="170"/>
    </location>
</feature>
<dbReference type="Proteomes" id="UP000196239">
    <property type="component" value="Chromosome 1"/>
</dbReference>
<dbReference type="SUPFAM" id="SSF47384">
    <property type="entry name" value="Homodimeric domain of signal transducing histidine kinase"/>
    <property type="match status" value="1"/>
</dbReference>
<dbReference type="SMART" id="SM00387">
    <property type="entry name" value="HATPase_c"/>
    <property type="match status" value="1"/>
</dbReference>
<feature type="domain" description="PAS" evidence="9">
    <location>
        <begin position="27"/>
        <end position="97"/>
    </location>
</feature>
<dbReference type="Gene3D" id="1.10.287.130">
    <property type="match status" value="1"/>
</dbReference>
<evidence type="ECO:0000256" key="6">
    <source>
        <dbReference type="ARBA" id="ARBA00023012"/>
    </source>
</evidence>
<protein>
    <recommendedName>
        <fullName evidence="2">histidine kinase</fullName>
        <ecNumber evidence="2">2.7.13.3</ecNumber>
    </recommendedName>
</protein>
<dbReference type="InterPro" id="IPR035965">
    <property type="entry name" value="PAS-like_dom_sf"/>
</dbReference>
<dbReference type="InterPro" id="IPR050736">
    <property type="entry name" value="Sensor_HK_Regulatory"/>
</dbReference>
<feature type="domain" description="Histidine kinase" evidence="8">
    <location>
        <begin position="177"/>
        <end position="397"/>
    </location>
</feature>
<dbReference type="InterPro" id="IPR000014">
    <property type="entry name" value="PAS"/>
</dbReference>
<dbReference type="Pfam" id="PF13426">
    <property type="entry name" value="PAS_9"/>
    <property type="match status" value="1"/>
</dbReference>
<evidence type="ECO:0000313" key="12">
    <source>
        <dbReference type="Proteomes" id="UP000196239"/>
    </source>
</evidence>
<evidence type="ECO:0000259" key="9">
    <source>
        <dbReference type="PROSITE" id="PS50112"/>
    </source>
</evidence>
<evidence type="ECO:0000313" key="11">
    <source>
        <dbReference type="EMBL" id="CUR52219.1"/>
    </source>
</evidence>
<evidence type="ECO:0000256" key="2">
    <source>
        <dbReference type="ARBA" id="ARBA00012438"/>
    </source>
</evidence>
<keyword evidence="7" id="KW-0175">Coiled coil</keyword>
<dbReference type="InterPro" id="IPR003661">
    <property type="entry name" value="HisK_dim/P_dom"/>
</dbReference>
<sequence>MLEDIMAEFKTSSAQQLKKEIHKIKELEQKYHSLYDGSPILLRTIDLKGIIIDCNMLYADSLGYSKTEIIGKSIFDHVAKQSIGALTKSFKQWKKTGIVKSKEVWLQRKNGTKFPTLLSATNLYGSKNKLIGSNTALRDITEIHEAQEKIKSHELKMQEQLTQLKKLDALKDDFLTMITHELKTPLVPIMSYVDIMLSETFGKLNEEQKKRLEIIRTSTGSLLKLISDLLNTQKIELGQLVLHKDVHDLNKIIRGVVEKIKLHVDRNNIALAVDLERQVMVLCDDSRMDQVISNLILNSLDFCPKQNGKIDLKLYSEKNYAHVIVKDNGIGIIKENIGKIFVKFYQVDASTTREHGGTGVGLAVCKGLVEGHGGKIWAESKGRGKGTEIHILLPLAHK</sequence>
<dbReference type="InterPro" id="IPR005467">
    <property type="entry name" value="His_kinase_dom"/>
</dbReference>
<dbReference type="EC" id="2.7.13.3" evidence="2"/>
<evidence type="ECO:0000259" key="10">
    <source>
        <dbReference type="PROSITE" id="PS50113"/>
    </source>
</evidence>
<accession>A0A128A4E1</accession>
<dbReference type="Pfam" id="PF00512">
    <property type="entry name" value="HisKA"/>
    <property type="match status" value="1"/>
</dbReference>
<evidence type="ECO:0000256" key="7">
    <source>
        <dbReference type="SAM" id="Coils"/>
    </source>
</evidence>
<evidence type="ECO:0000256" key="4">
    <source>
        <dbReference type="ARBA" id="ARBA00022679"/>
    </source>
</evidence>
<comment type="catalytic activity">
    <reaction evidence="1">
        <text>ATP + protein L-histidine = ADP + protein N-phospho-L-histidine.</text>
        <dbReference type="EC" id="2.7.13.3"/>
    </reaction>
</comment>
<keyword evidence="3" id="KW-0597">Phosphoprotein</keyword>
<keyword evidence="12" id="KW-1185">Reference proteome</keyword>
<reference evidence="12" key="1">
    <citation type="submission" date="2015-10" db="EMBL/GenBank/DDBJ databases">
        <authorList>
            <person name="Lehtovirta-Morley L.E."/>
            <person name="Vieille C."/>
        </authorList>
    </citation>
    <scope>NUCLEOTIDE SEQUENCE [LARGE SCALE GENOMIC DNA]</scope>
</reference>
<dbReference type="CDD" id="cd00082">
    <property type="entry name" value="HisKA"/>
    <property type="match status" value="1"/>
</dbReference>
<dbReference type="PROSITE" id="PS50112">
    <property type="entry name" value="PAS"/>
    <property type="match status" value="1"/>
</dbReference>
<evidence type="ECO:0000256" key="1">
    <source>
        <dbReference type="ARBA" id="ARBA00000085"/>
    </source>
</evidence>
<dbReference type="NCBIfam" id="TIGR00229">
    <property type="entry name" value="sensory_box"/>
    <property type="match status" value="1"/>
</dbReference>
<dbReference type="SUPFAM" id="SSF55785">
    <property type="entry name" value="PYP-like sensor domain (PAS domain)"/>
    <property type="match status" value="1"/>
</dbReference>
<dbReference type="KEGG" id="ndv:NDEV_1454"/>
<dbReference type="InterPro" id="IPR036890">
    <property type="entry name" value="HATPase_C_sf"/>
</dbReference>
<dbReference type="PANTHER" id="PTHR43711">
    <property type="entry name" value="TWO-COMPONENT HISTIDINE KINASE"/>
    <property type="match status" value="1"/>
</dbReference>
<dbReference type="Gene3D" id="3.30.450.20">
    <property type="entry name" value="PAS domain"/>
    <property type="match status" value="1"/>
</dbReference>
<feature type="domain" description="PAC" evidence="10">
    <location>
        <begin position="100"/>
        <end position="152"/>
    </location>
</feature>
<evidence type="ECO:0000256" key="3">
    <source>
        <dbReference type="ARBA" id="ARBA00022553"/>
    </source>
</evidence>
<dbReference type="Pfam" id="PF02518">
    <property type="entry name" value="HATPase_c"/>
    <property type="match status" value="1"/>
</dbReference>
<keyword evidence="4 11" id="KW-0808">Transferase</keyword>
<dbReference type="PROSITE" id="PS50109">
    <property type="entry name" value="HIS_KIN"/>
    <property type="match status" value="1"/>
</dbReference>
<evidence type="ECO:0000256" key="5">
    <source>
        <dbReference type="ARBA" id="ARBA00022777"/>
    </source>
</evidence>
<dbReference type="GO" id="GO:0000155">
    <property type="term" value="F:phosphorelay sensor kinase activity"/>
    <property type="evidence" value="ECO:0007669"/>
    <property type="project" value="InterPro"/>
</dbReference>
<dbReference type="InterPro" id="IPR003594">
    <property type="entry name" value="HATPase_dom"/>
</dbReference>
<keyword evidence="5 11" id="KW-0418">Kinase</keyword>
<dbReference type="InterPro" id="IPR004358">
    <property type="entry name" value="Sig_transdc_His_kin-like_C"/>
</dbReference>
<dbReference type="FunFam" id="3.30.565.10:FF:000006">
    <property type="entry name" value="Sensor histidine kinase WalK"/>
    <property type="match status" value="1"/>
</dbReference>
<dbReference type="Gene3D" id="3.30.565.10">
    <property type="entry name" value="Histidine kinase-like ATPase, C-terminal domain"/>
    <property type="match status" value="1"/>
</dbReference>
<dbReference type="InterPro" id="IPR036097">
    <property type="entry name" value="HisK_dim/P_sf"/>
</dbReference>
<evidence type="ECO:0000259" key="8">
    <source>
        <dbReference type="PROSITE" id="PS50109"/>
    </source>
</evidence>
<dbReference type="PROSITE" id="PS50113">
    <property type="entry name" value="PAC"/>
    <property type="match status" value="1"/>
</dbReference>
<dbReference type="CDD" id="cd00130">
    <property type="entry name" value="PAS"/>
    <property type="match status" value="1"/>
</dbReference>
<dbReference type="SMART" id="SM00388">
    <property type="entry name" value="HisKA"/>
    <property type="match status" value="1"/>
</dbReference>
<dbReference type="SUPFAM" id="SSF55874">
    <property type="entry name" value="ATPase domain of HSP90 chaperone/DNA topoisomerase II/histidine kinase"/>
    <property type="match status" value="1"/>
</dbReference>